<evidence type="ECO:0000259" key="2">
    <source>
        <dbReference type="PROSITE" id="PS50943"/>
    </source>
</evidence>
<reference evidence="3 4" key="1">
    <citation type="submission" date="2016-10" db="EMBL/GenBank/DDBJ databases">
        <authorList>
            <person name="de Groot N.N."/>
        </authorList>
    </citation>
    <scope>NUCLEOTIDE SEQUENCE [LARGE SCALE GENOMIC DNA]</scope>
    <source>
        <strain evidence="3 4">CCM7597</strain>
    </source>
</reference>
<dbReference type="RefSeq" id="WP_093042641.1">
    <property type="nucleotide sequence ID" value="NZ_FNQR01000002.1"/>
</dbReference>
<dbReference type="InterPro" id="IPR010982">
    <property type="entry name" value="Lambda_DNA-bd_dom_sf"/>
</dbReference>
<organism evidence="3 4">
    <name type="scientific">Thalassobacillus cyri</name>
    <dbReference type="NCBI Taxonomy" id="571932"/>
    <lineage>
        <taxon>Bacteria</taxon>
        <taxon>Bacillati</taxon>
        <taxon>Bacillota</taxon>
        <taxon>Bacilli</taxon>
        <taxon>Bacillales</taxon>
        <taxon>Bacillaceae</taxon>
        <taxon>Thalassobacillus</taxon>
    </lineage>
</organism>
<dbReference type="Gene3D" id="3.30.450.20">
    <property type="entry name" value="PAS domain"/>
    <property type="match status" value="1"/>
</dbReference>
<dbReference type="SUPFAM" id="SSF55785">
    <property type="entry name" value="PYP-like sensor domain (PAS domain)"/>
    <property type="match status" value="1"/>
</dbReference>
<protein>
    <submittedName>
        <fullName evidence="3">DNA-binding transcriptional regulator, XRE-family HTH domain</fullName>
    </submittedName>
</protein>
<dbReference type="PANTHER" id="PTHR46558">
    <property type="entry name" value="TRACRIPTIONAL REGULATORY PROTEIN-RELATED-RELATED"/>
    <property type="match status" value="1"/>
</dbReference>
<feature type="domain" description="HTH cro/C1-type" evidence="2">
    <location>
        <begin position="5"/>
        <end position="59"/>
    </location>
</feature>
<dbReference type="InterPro" id="IPR035965">
    <property type="entry name" value="PAS-like_dom_sf"/>
</dbReference>
<keyword evidence="1 3" id="KW-0238">DNA-binding</keyword>
<evidence type="ECO:0000313" key="3">
    <source>
        <dbReference type="EMBL" id="SEA06886.1"/>
    </source>
</evidence>
<dbReference type="AlphaFoldDB" id="A0A1H3Y5C6"/>
<evidence type="ECO:0000256" key="1">
    <source>
        <dbReference type="ARBA" id="ARBA00023125"/>
    </source>
</evidence>
<dbReference type="OrthoDB" id="1859224at2"/>
<dbReference type="SMART" id="SM00530">
    <property type="entry name" value="HTH_XRE"/>
    <property type="match status" value="1"/>
</dbReference>
<dbReference type="InterPro" id="IPR001387">
    <property type="entry name" value="Cro/C1-type_HTH"/>
</dbReference>
<name>A0A1H3Y5C6_9BACI</name>
<dbReference type="SUPFAM" id="SSF47413">
    <property type="entry name" value="lambda repressor-like DNA-binding domains"/>
    <property type="match status" value="1"/>
</dbReference>
<dbReference type="Pfam" id="PF08448">
    <property type="entry name" value="PAS_4"/>
    <property type="match status" value="1"/>
</dbReference>
<dbReference type="Proteomes" id="UP000198584">
    <property type="component" value="Unassembled WGS sequence"/>
</dbReference>
<dbReference type="EMBL" id="FNQR01000002">
    <property type="protein sequence ID" value="SEA06886.1"/>
    <property type="molecule type" value="Genomic_DNA"/>
</dbReference>
<dbReference type="Gene3D" id="1.10.260.40">
    <property type="entry name" value="lambda repressor-like DNA-binding domains"/>
    <property type="match status" value="1"/>
</dbReference>
<evidence type="ECO:0000313" key="4">
    <source>
        <dbReference type="Proteomes" id="UP000198584"/>
    </source>
</evidence>
<dbReference type="PROSITE" id="PS50943">
    <property type="entry name" value="HTH_CROC1"/>
    <property type="match status" value="1"/>
</dbReference>
<sequence length="174" mass="19860">MRTWLIKLRKENMYTQQEVASKVHIDRAYYAQIENGTRNPSIFVAKQIADFFHIHPSVFFTEHISDPFQTALLSSPVVLAHCGTDLRYTWVFNAPTRYSENSLLGKRDDELDSSEGTVALMDMKRKVIKEGKPLRRTIRFPLPEGSIIYDIFAQPIYDEEGNITGAATCATKLS</sequence>
<proteinExistence type="predicted"/>
<dbReference type="STRING" id="571932.SAMN05421743_102364"/>
<dbReference type="InterPro" id="IPR013656">
    <property type="entry name" value="PAS_4"/>
</dbReference>
<accession>A0A1H3Y5C6</accession>
<keyword evidence="4" id="KW-1185">Reference proteome</keyword>
<dbReference type="CDD" id="cd00093">
    <property type="entry name" value="HTH_XRE"/>
    <property type="match status" value="1"/>
</dbReference>
<gene>
    <name evidence="3" type="ORF">SAMN05421743_102364</name>
</gene>
<dbReference type="Pfam" id="PF01381">
    <property type="entry name" value="HTH_3"/>
    <property type="match status" value="1"/>
</dbReference>
<dbReference type="GO" id="GO:0003677">
    <property type="term" value="F:DNA binding"/>
    <property type="evidence" value="ECO:0007669"/>
    <property type="project" value="UniProtKB-KW"/>
</dbReference>
<dbReference type="PANTHER" id="PTHR46558:SF11">
    <property type="entry name" value="HTH-TYPE TRANSCRIPTIONAL REGULATOR XRE"/>
    <property type="match status" value="1"/>
</dbReference>